<evidence type="ECO:0000313" key="2">
    <source>
        <dbReference type="Proteomes" id="UP000053593"/>
    </source>
</evidence>
<evidence type="ECO:0000313" key="1">
    <source>
        <dbReference type="EMBL" id="KIK49908.1"/>
    </source>
</evidence>
<protein>
    <submittedName>
        <fullName evidence="1">Uncharacterized protein</fullName>
    </submittedName>
</protein>
<proteinExistence type="predicted"/>
<dbReference type="HOGENOM" id="CLU_2776170_0_0_1"/>
<dbReference type="Proteomes" id="UP000053593">
    <property type="component" value="Unassembled WGS sequence"/>
</dbReference>
<gene>
    <name evidence="1" type="ORF">GYMLUDRAFT_253452</name>
</gene>
<reference evidence="1 2" key="1">
    <citation type="submission" date="2014-04" db="EMBL/GenBank/DDBJ databases">
        <title>Evolutionary Origins and Diversification of the Mycorrhizal Mutualists.</title>
        <authorList>
            <consortium name="DOE Joint Genome Institute"/>
            <consortium name="Mycorrhizal Genomics Consortium"/>
            <person name="Kohler A."/>
            <person name="Kuo A."/>
            <person name="Nagy L.G."/>
            <person name="Floudas D."/>
            <person name="Copeland A."/>
            <person name="Barry K.W."/>
            <person name="Cichocki N."/>
            <person name="Veneault-Fourrey C."/>
            <person name="LaButti K."/>
            <person name="Lindquist E.A."/>
            <person name="Lipzen A."/>
            <person name="Lundell T."/>
            <person name="Morin E."/>
            <person name="Murat C."/>
            <person name="Riley R."/>
            <person name="Ohm R."/>
            <person name="Sun H."/>
            <person name="Tunlid A."/>
            <person name="Henrissat B."/>
            <person name="Grigoriev I.V."/>
            <person name="Hibbett D.S."/>
            <person name="Martin F."/>
        </authorList>
    </citation>
    <scope>NUCLEOTIDE SEQUENCE [LARGE SCALE GENOMIC DNA]</scope>
    <source>
        <strain evidence="1 2">FD-317 M1</strain>
    </source>
</reference>
<accession>A0A0D0C573</accession>
<keyword evidence="2" id="KW-1185">Reference proteome</keyword>
<dbReference type="EMBL" id="KN834960">
    <property type="protein sequence ID" value="KIK49908.1"/>
    <property type="molecule type" value="Genomic_DNA"/>
</dbReference>
<name>A0A0D0C573_9AGAR</name>
<sequence length="69" mass="7185">MIFKLPHHKLSTGANDGESLTSMIVGPPGAGALVLGGGFDLLNLFILADLCNTLGEYDKAVRACNQIGQ</sequence>
<organism evidence="1 2">
    <name type="scientific">Collybiopsis luxurians FD-317 M1</name>
    <dbReference type="NCBI Taxonomy" id="944289"/>
    <lineage>
        <taxon>Eukaryota</taxon>
        <taxon>Fungi</taxon>
        <taxon>Dikarya</taxon>
        <taxon>Basidiomycota</taxon>
        <taxon>Agaricomycotina</taxon>
        <taxon>Agaricomycetes</taxon>
        <taxon>Agaricomycetidae</taxon>
        <taxon>Agaricales</taxon>
        <taxon>Marasmiineae</taxon>
        <taxon>Omphalotaceae</taxon>
        <taxon>Collybiopsis</taxon>
        <taxon>Collybiopsis luxurians</taxon>
    </lineage>
</organism>
<dbReference type="AlphaFoldDB" id="A0A0D0C573"/>